<evidence type="ECO:0000256" key="3">
    <source>
        <dbReference type="SAM" id="MobiDB-lite"/>
    </source>
</evidence>
<dbReference type="OMA" id="RSAVWMR"/>
<evidence type="ECO:0000313" key="6">
    <source>
        <dbReference type="EMBL" id="SAL97359.1"/>
    </source>
</evidence>
<protein>
    <recommendedName>
        <fullName evidence="8">Acyl-CoA thioesterase II</fullName>
    </recommendedName>
</protein>
<dbReference type="Pfam" id="PF02551">
    <property type="entry name" value="Acyl_CoA_thio"/>
    <property type="match status" value="1"/>
</dbReference>
<proteinExistence type="inferred from homology"/>
<name>A0A168LRQ9_ABSGL</name>
<dbReference type="InterPro" id="IPR025652">
    <property type="entry name" value="TesB_C"/>
</dbReference>
<reference evidence="6" key="1">
    <citation type="submission" date="2016-04" db="EMBL/GenBank/DDBJ databases">
        <authorList>
            <person name="Evans L.H."/>
            <person name="Alamgir A."/>
            <person name="Owens N."/>
            <person name="Weber N.D."/>
            <person name="Virtaneva K."/>
            <person name="Barbian K."/>
            <person name="Babar A."/>
            <person name="Rosenke K."/>
        </authorList>
    </citation>
    <scope>NUCLEOTIDE SEQUENCE [LARGE SCALE GENOMIC DNA]</scope>
    <source>
        <strain evidence="6">CBS 101.48</strain>
    </source>
</reference>
<dbReference type="InterPro" id="IPR029069">
    <property type="entry name" value="HotDog_dom_sf"/>
</dbReference>
<comment type="similarity">
    <text evidence="1">Belongs to the C/M/P thioester hydrolase family.</text>
</comment>
<evidence type="ECO:0000259" key="5">
    <source>
        <dbReference type="Pfam" id="PF13622"/>
    </source>
</evidence>
<organism evidence="6">
    <name type="scientific">Absidia glauca</name>
    <name type="common">Pin mould</name>
    <dbReference type="NCBI Taxonomy" id="4829"/>
    <lineage>
        <taxon>Eukaryota</taxon>
        <taxon>Fungi</taxon>
        <taxon>Fungi incertae sedis</taxon>
        <taxon>Mucoromycota</taxon>
        <taxon>Mucoromycotina</taxon>
        <taxon>Mucoromycetes</taxon>
        <taxon>Mucorales</taxon>
        <taxon>Cunninghamellaceae</taxon>
        <taxon>Absidia</taxon>
    </lineage>
</organism>
<dbReference type="Pfam" id="PF13622">
    <property type="entry name" value="4HBT_3"/>
    <property type="match status" value="1"/>
</dbReference>
<gene>
    <name evidence="6" type="primary">ABSGL_02851.1 scaffold 4007</name>
</gene>
<dbReference type="InterPro" id="IPR003703">
    <property type="entry name" value="Acyl_CoA_thio"/>
</dbReference>
<dbReference type="InterPro" id="IPR049449">
    <property type="entry name" value="TesB_ACOT8-like_N"/>
</dbReference>
<evidence type="ECO:0000256" key="2">
    <source>
        <dbReference type="ARBA" id="ARBA00022801"/>
    </source>
</evidence>
<dbReference type="GO" id="GO:0006637">
    <property type="term" value="P:acyl-CoA metabolic process"/>
    <property type="evidence" value="ECO:0007669"/>
    <property type="project" value="InterPro"/>
</dbReference>
<keyword evidence="2" id="KW-0378">Hydrolase</keyword>
<evidence type="ECO:0000259" key="4">
    <source>
        <dbReference type="Pfam" id="PF02551"/>
    </source>
</evidence>
<dbReference type="InterPro" id="IPR042171">
    <property type="entry name" value="Acyl-CoA_hotdog"/>
</dbReference>
<dbReference type="CDD" id="cd03445">
    <property type="entry name" value="Thioesterase_II_repeat2"/>
    <property type="match status" value="1"/>
</dbReference>
<accession>A0A168LRQ9</accession>
<dbReference type="InParanoid" id="A0A168LRQ9"/>
<dbReference type="STRING" id="4829.A0A168LRQ9"/>
<dbReference type="GO" id="GO:0009062">
    <property type="term" value="P:fatty acid catabolic process"/>
    <property type="evidence" value="ECO:0007669"/>
    <property type="project" value="TreeGrafter"/>
</dbReference>
<dbReference type="PANTHER" id="PTHR11066">
    <property type="entry name" value="ACYL-COA THIOESTERASE"/>
    <property type="match status" value="1"/>
</dbReference>
<dbReference type="PANTHER" id="PTHR11066:SF34">
    <property type="entry name" value="ACYL-COENZYME A THIOESTERASE 8"/>
    <property type="match status" value="1"/>
</dbReference>
<dbReference type="GO" id="GO:0005782">
    <property type="term" value="C:peroxisomal matrix"/>
    <property type="evidence" value="ECO:0007669"/>
    <property type="project" value="TreeGrafter"/>
</dbReference>
<evidence type="ECO:0008006" key="8">
    <source>
        <dbReference type="Google" id="ProtNLM"/>
    </source>
</evidence>
<evidence type="ECO:0000313" key="7">
    <source>
        <dbReference type="Proteomes" id="UP000078561"/>
    </source>
</evidence>
<feature type="region of interest" description="Disordered" evidence="3">
    <location>
        <begin position="330"/>
        <end position="352"/>
    </location>
</feature>
<dbReference type="AlphaFoldDB" id="A0A168LRQ9"/>
<dbReference type="CDD" id="cd03444">
    <property type="entry name" value="Thioesterase_II_repeat1"/>
    <property type="match status" value="1"/>
</dbReference>
<dbReference type="EMBL" id="LT551764">
    <property type="protein sequence ID" value="SAL97359.1"/>
    <property type="molecule type" value="Genomic_DNA"/>
</dbReference>
<sequence>MPTSYFPAAKSFEEQSHGNIDMNQSDYTGFSKKMINCIDVQEIDTNLYMSRELWRPTFSRGVFGGMIVAQALRAAWYTVPDNFYIHSLHSYFILAGGVEVPVLYSVQHLRQGRSFATRSVTATQRGKAIFVCTFSFTTMSDTVNAEHFTAMPNVPEPEAVLADEERTRLYMDTVKDIPEQIRALLQNRLDDTQPVIYKEIGLEGDEVHKMFSGYIDPNPTHQRWFKARESVHSDDPKIHAGIIAYASDAGILATAAYANGLRFGGNRIGMMASLDHSIWFHRHCRADDWLLHDMHSPRSSEGRGTAFGRIYTRDGTLVATTAQEGIIRLSKEEQEKRMAAQATKTGSSTDAT</sequence>
<evidence type="ECO:0000256" key="1">
    <source>
        <dbReference type="ARBA" id="ARBA00006538"/>
    </source>
</evidence>
<feature type="domain" description="Acyl-CoA thioesterase 2 C-terminal" evidence="4">
    <location>
        <begin position="208"/>
        <end position="325"/>
    </location>
</feature>
<keyword evidence="7" id="KW-1185">Reference proteome</keyword>
<dbReference type="GO" id="GO:0047617">
    <property type="term" value="F:fatty acyl-CoA hydrolase activity"/>
    <property type="evidence" value="ECO:0007669"/>
    <property type="project" value="InterPro"/>
</dbReference>
<feature type="compositionally biased region" description="Polar residues" evidence="3">
    <location>
        <begin position="342"/>
        <end position="352"/>
    </location>
</feature>
<dbReference type="Proteomes" id="UP000078561">
    <property type="component" value="Unassembled WGS sequence"/>
</dbReference>
<feature type="domain" description="Acyl-CoA thioesterase-like N-terminal HotDog" evidence="5">
    <location>
        <begin position="54"/>
        <end position="137"/>
    </location>
</feature>
<dbReference type="Gene3D" id="2.40.160.210">
    <property type="entry name" value="Acyl-CoA thioesterase, double hotdog domain"/>
    <property type="match status" value="1"/>
</dbReference>
<dbReference type="OrthoDB" id="68328at2759"/>
<dbReference type="SUPFAM" id="SSF54637">
    <property type="entry name" value="Thioesterase/thiol ester dehydrase-isomerase"/>
    <property type="match status" value="2"/>
</dbReference>